<evidence type="ECO:0000259" key="2">
    <source>
        <dbReference type="SMART" id="SM00382"/>
    </source>
</evidence>
<feature type="compositionally biased region" description="Basic and acidic residues" evidence="1">
    <location>
        <begin position="608"/>
        <end position="623"/>
    </location>
</feature>
<gene>
    <name evidence="3" type="ORF">GCM10010529_24030</name>
</gene>
<dbReference type="PANTHER" id="PTHR47642">
    <property type="entry name" value="ATP-DEPENDENT DNA HELICASE"/>
    <property type="match status" value="1"/>
</dbReference>
<evidence type="ECO:0000313" key="3">
    <source>
        <dbReference type="EMBL" id="GAA3070977.1"/>
    </source>
</evidence>
<dbReference type="InterPro" id="IPR010285">
    <property type="entry name" value="DNA_helicase_pif1-like_DEAD"/>
</dbReference>
<reference evidence="4" key="1">
    <citation type="journal article" date="2019" name="Int. J. Syst. Evol. Microbiol.">
        <title>The Global Catalogue of Microorganisms (GCM) 10K type strain sequencing project: providing services to taxonomists for standard genome sequencing and annotation.</title>
        <authorList>
            <consortium name="The Broad Institute Genomics Platform"/>
            <consortium name="The Broad Institute Genome Sequencing Center for Infectious Disease"/>
            <person name="Wu L."/>
            <person name="Ma J."/>
        </authorList>
    </citation>
    <scope>NUCLEOTIDE SEQUENCE [LARGE SCALE GENOMIC DNA]</scope>
    <source>
        <strain evidence="4">JCM 14309</strain>
    </source>
</reference>
<keyword evidence="4" id="KW-1185">Reference proteome</keyword>
<protein>
    <submittedName>
        <fullName evidence="3">AAA family ATPase</fullName>
    </submittedName>
</protein>
<dbReference type="Pfam" id="PF05970">
    <property type="entry name" value="PIF1"/>
    <property type="match status" value="1"/>
</dbReference>
<dbReference type="Proteomes" id="UP001500236">
    <property type="component" value="Unassembled WGS sequence"/>
</dbReference>
<dbReference type="InterPro" id="IPR003593">
    <property type="entry name" value="AAA+_ATPase"/>
</dbReference>
<feature type="region of interest" description="Disordered" evidence="1">
    <location>
        <begin position="576"/>
        <end position="595"/>
    </location>
</feature>
<dbReference type="CDD" id="cd18809">
    <property type="entry name" value="SF1_C_RecD"/>
    <property type="match status" value="1"/>
</dbReference>
<dbReference type="InterPro" id="IPR051055">
    <property type="entry name" value="PIF1_helicase"/>
</dbReference>
<sequence>MSNQRIVLTEEFSDALARLEAGESMFLTGKAGTGKSTLIREFLRRCEAGSAAQSTQPGEDWASEDWASETALTDDEGPSGRAVVVAAPTGIAALNVGGYTIHRLFGFHPQITLEEIRHGRYYPGRFAGTLKALDTLIIDEASMVRADLFDQLVAALERFGPRPGQRLGGVQLVLVGDLLQLPPVVTESERVRFETRYETPYFFSADSWRAEDFPTVSLTTVFRQLGDDRLTAVLNSIREGVLLGAAREDLNRHVDPEFEPPEGEFWLTLATTNRIAESRNRRRLERLPGPEHACRAVLRGEQDGFDRPVEERLVFAVGAQIMFLTNDPMGRWVNGTLGHVVEVGVDDDGEPRVGVVLRDGARVDVGPHTWDITRPEVHGGTLTHLVVGTYTQLPFKLAWAITVHKSQGQTADRLVVDLSGGTFSYGQLYVALSRVTSLSGLVLTRPVFPKDMKTDRRILRFLRGGASAEGRRPRCALAVLTIGDEGRMSRPRPVELAVAFEDGTALSTLVNPQRDLGDARIAYGIATADVLLAPTLSEAWTVLSPALAGHVPVAEDVDRTLGLIDFELKRLGHVEPMPFGAEAPRPPSGRAGPRRALEAARAVLEDVRQAEAQDPEVLDRTATEFEPSEDTVQGTGHLLTRDPAAPSPSFEEMPGLGALLEVSSQAGGVLLGEEPVVGDDDADSWHAAARQTVADQLVAAASRAQLTDEVARRLERAGRLLGRELVAPERLAATAGSPEALDELLQPGTRICFTGEAVSADGRLWSRDQMTALASRCGLAPVATVTKTRCDVLVVAELGTQSGKARKAQEYGKPVLAAEQFFTWAGVG</sequence>
<dbReference type="EMBL" id="BAAAVT010000016">
    <property type="protein sequence ID" value="GAA3070977.1"/>
    <property type="molecule type" value="Genomic_DNA"/>
</dbReference>
<accession>A0ABP6M0S0</accession>
<evidence type="ECO:0000256" key="1">
    <source>
        <dbReference type="SAM" id="MobiDB-lite"/>
    </source>
</evidence>
<name>A0ABP6M0S0_9MICC</name>
<feature type="domain" description="AAA+ ATPase" evidence="2">
    <location>
        <begin position="21"/>
        <end position="315"/>
    </location>
</feature>
<comment type="caution">
    <text evidence="3">The sequence shown here is derived from an EMBL/GenBank/DDBJ whole genome shotgun (WGS) entry which is preliminary data.</text>
</comment>
<dbReference type="InterPro" id="IPR036420">
    <property type="entry name" value="BRCT_dom_sf"/>
</dbReference>
<dbReference type="SUPFAM" id="SSF52540">
    <property type="entry name" value="P-loop containing nucleoside triphosphate hydrolases"/>
    <property type="match status" value="2"/>
</dbReference>
<feature type="region of interest" description="Disordered" evidence="1">
    <location>
        <begin position="608"/>
        <end position="653"/>
    </location>
</feature>
<feature type="compositionally biased region" description="Low complexity" evidence="1">
    <location>
        <begin position="580"/>
        <end position="591"/>
    </location>
</feature>
<dbReference type="SMART" id="SM00382">
    <property type="entry name" value="AAA"/>
    <property type="match status" value="1"/>
</dbReference>
<evidence type="ECO:0000313" key="4">
    <source>
        <dbReference type="Proteomes" id="UP001500236"/>
    </source>
</evidence>
<dbReference type="RefSeq" id="WP_344680586.1">
    <property type="nucleotide sequence ID" value="NZ_BAAAVT010000016.1"/>
</dbReference>
<dbReference type="Gene3D" id="3.40.50.10190">
    <property type="entry name" value="BRCT domain"/>
    <property type="match status" value="1"/>
</dbReference>
<organism evidence="3 4">
    <name type="scientific">Nesterenkonia aethiopica</name>
    <dbReference type="NCBI Taxonomy" id="269144"/>
    <lineage>
        <taxon>Bacteria</taxon>
        <taxon>Bacillati</taxon>
        <taxon>Actinomycetota</taxon>
        <taxon>Actinomycetes</taxon>
        <taxon>Micrococcales</taxon>
        <taxon>Micrococcaceae</taxon>
        <taxon>Nesterenkonia</taxon>
    </lineage>
</organism>
<dbReference type="InterPro" id="IPR027417">
    <property type="entry name" value="P-loop_NTPase"/>
</dbReference>
<proteinExistence type="predicted"/>
<dbReference type="Gene3D" id="3.40.50.300">
    <property type="entry name" value="P-loop containing nucleotide triphosphate hydrolases"/>
    <property type="match status" value="2"/>
</dbReference>